<dbReference type="InterPro" id="IPR041489">
    <property type="entry name" value="PDZ_6"/>
</dbReference>
<dbReference type="RefSeq" id="WP_191205112.1">
    <property type="nucleotide sequence ID" value="NZ_JACXZA010000004.1"/>
</dbReference>
<evidence type="ECO:0000256" key="5">
    <source>
        <dbReference type="RuleBase" id="RU004404"/>
    </source>
</evidence>
<comment type="caution">
    <text evidence="7">The sequence shown here is derived from an EMBL/GenBank/DDBJ whole genome shotgun (WGS) entry which is preliminary data.</text>
</comment>
<dbReference type="Gene3D" id="2.30.42.10">
    <property type="match status" value="1"/>
</dbReference>
<proteinExistence type="inferred from homology"/>
<organism evidence="7 8">
    <name type="scientific">Paenibacillus terricola</name>
    <dbReference type="NCBI Taxonomy" id="2763503"/>
    <lineage>
        <taxon>Bacteria</taxon>
        <taxon>Bacillati</taxon>
        <taxon>Bacillota</taxon>
        <taxon>Bacilli</taxon>
        <taxon>Bacillales</taxon>
        <taxon>Paenibacillaceae</taxon>
        <taxon>Paenibacillus</taxon>
    </lineage>
</organism>
<dbReference type="EMBL" id="JACXZA010000004">
    <property type="protein sequence ID" value="MBD3920850.1"/>
    <property type="molecule type" value="Genomic_DNA"/>
</dbReference>
<dbReference type="Proteomes" id="UP000609346">
    <property type="component" value="Unassembled WGS sequence"/>
</dbReference>
<dbReference type="Pfam" id="PF17820">
    <property type="entry name" value="PDZ_6"/>
    <property type="match status" value="1"/>
</dbReference>
<accession>A0ABR8N0Y9</accession>
<gene>
    <name evidence="7" type="ORF">H8B09_18935</name>
</gene>
<dbReference type="PROSITE" id="PS50106">
    <property type="entry name" value="PDZ"/>
    <property type="match status" value="1"/>
</dbReference>
<dbReference type="InterPro" id="IPR055210">
    <property type="entry name" value="CtpA/B_N"/>
</dbReference>
<dbReference type="InterPro" id="IPR005151">
    <property type="entry name" value="Tail-specific_protease"/>
</dbReference>
<dbReference type="SMART" id="SM00245">
    <property type="entry name" value="TSPc"/>
    <property type="match status" value="1"/>
</dbReference>
<dbReference type="Gene3D" id="3.90.226.10">
    <property type="entry name" value="2-enoyl-CoA Hydratase, Chain A, domain 1"/>
    <property type="match status" value="1"/>
</dbReference>
<dbReference type="InterPro" id="IPR036366">
    <property type="entry name" value="PGBDSf"/>
</dbReference>
<protein>
    <submittedName>
        <fullName evidence="7">Peptidoglycan-binding protein</fullName>
    </submittedName>
</protein>
<dbReference type="Gene3D" id="1.10.101.10">
    <property type="entry name" value="PGBD-like superfamily/PGBD"/>
    <property type="match status" value="1"/>
</dbReference>
<comment type="similarity">
    <text evidence="1 5">Belongs to the peptidase S41A family.</text>
</comment>
<dbReference type="PANTHER" id="PTHR32060">
    <property type="entry name" value="TAIL-SPECIFIC PROTEASE"/>
    <property type="match status" value="1"/>
</dbReference>
<dbReference type="InterPro" id="IPR002477">
    <property type="entry name" value="Peptidoglycan-bd-like"/>
</dbReference>
<keyword evidence="4 5" id="KW-0720">Serine protease</keyword>
<dbReference type="Pfam" id="PF22694">
    <property type="entry name" value="CtpB_N-like"/>
    <property type="match status" value="1"/>
</dbReference>
<dbReference type="InterPro" id="IPR036365">
    <property type="entry name" value="PGBD-like_sf"/>
</dbReference>
<evidence type="ECO:0000256" key="1">
    <source>
        <dbReference type="ARBA" id="ARBA00009179"/>
    </source>
</evidence>
<dbReference type="InterPro" id="IPR029045">
    <property type="entry name" value="ClpP/crotonase-like_dom_sf"/>
</dbReference>
<dbReference type="PANTHER" id="PTHR32060:SF29">
    <property type="entry name" value="CARBOXY-TERMINAL PROCESSING PROTEASE CTPB"/>
    <property type="match status" value="1"/>
</dbReference>
<dbReference type="Pfam" id="PF01471">
    <property type="entry name" value="PG_binding_1"/>
    <property type="match status" value="1"/>
</dbReference>
<dbReference type="SUPFAM" id="SSF50156">
    <property type="entry name" value="PDZ domain-like"/>
    <property type="match status" value="1"/>
</dbReference>
<dbReference type="SMART" id="SM00228">
    <property type="entry name" value="PDZ"/>
    <property type="match status" value="1"/>
</dbReference>
<feature type="domain" description="PDZ" evidence="6">
    <location>
        <begin position="96"/>
        <end position="172"/>
    </location>
</feature>
<dbReference type="CDD" id="cd06782">
    <property type="entry name" value="cpPDZ_CPP-like"/>
    <property type="match status" value="1"/>
</dbReference>
<name>A0ABR8N0Y9_9BACL</name>
<evidence type="ECO:0000256" key="3">
    <source>
        <dbReference type="ARBA" id="ARBA00022801"/>
    </source>
</evidence>
<evidence type="ECO:0000313" key="7">
    <source>
        <dbReference type="EMBL" id="MBD3920850.1"/>
    </source>
</evidence>
<reference evidence="7 8" key="1">
    <citation type="submission" date="2020-09" db="EMBL/GenBank/DDBJ databases">
        <title>Paenibacillus sp. strain PR3 16S rRNA gene Genome sequencing and assembly.</title>
        <authorList>
            <person name="Kim J."/>
        </authorList>
    </citation>
    <scope>NUCLEOTIDE SEQUENCE [LARGE SCALE GENOMIC DNA]</scope>
    <source>
        <strain evidence="7 8">PR3</strain>
    </source>
</reference>
<sequence length="487" mass="52356">MRFRMRTLAVFVVLTMMISVLGTLMATDKWVMKKLSGIPAASETASDGEGLSEKESAKLGAVMDLIEDKYYKDVEREDVINGAIAGMMESLGDPYSVYMEKDTAKHFSESIGGSFTGIGAEVTLENGKVVVIAAIKDSPAARAGVLPKDVLLSVNGVKLEGLQLNDAVAKIRGPRGTKAKIEIQRTGVNKPIRLELVRDDIDVETVYASMKEDKVGIIEIRQFSKNTAERFAEELKKLEDQGMKGLVIDVRNDPGGVLPVVISIAEPFIAKGKAIVQVEDREGDKETTDSKGTGRNYPLAVLINEGSASASEILAGALQQSAGAVLVGSKTFGKGTVQVNYDKSLGDGSLVKITIAKWLTPNGTWVHEKGIEPDVAVAAPEVYKSAKLSRTEKLKKDQIGDDVRSLQQMLNALGYKTDRSDGYFSESTDAAVRQFQQSSGLPVTGVVDNATADVLEKGVVAWIRNSSNDVQLNSALSAVREKLKKAS</sequence>
<dbReference type="InterPro" id="IPR001478">
    <property type="entry name" value="PDZ"/>
</dbReference>
<dbReference type="InterPro" id="IPR004447">
    <property type="entry name" value="Peptidase_S41A"/>
</dbReference>
<dbReference type="NCBIfam" id="TIGR00225">
    <property type="entry name" value="prc"/>
    <property type="match status" value="1"/>
</dbReference>
<evidence type="ECO:0000259" key="6">
    <source>
        <dbReference type="PROSITE" id="PS50106"/>
    </source>
</evidence>
<evidence type="ECO:0000256" key="4">
    <source>
        <dbReference type="ARBA" id="ARBA00022825"/>
    </source>
</evidence>
<evidence type="ECO:0000256" key="2">
    <source>
        <dbReference type="ARBA" id="ARBA00022670"/>
    </source>
</evidence>
<dbReference type="SUPFAM" id="SSF47090">
    <property type="entry name" value="PGBD-like"/>
    <property type="match status" value="1"/>
</dbReference>
<evidence type="ECO:0000313" key="8">
    <source>
        <dbReference type="Proteomes" id="UP000609346"/>
    </source>
</evidence>
<dbReference type="Pfam" id="PF03572">
    <property type="entry name" value="Peptidase_S41"/>
    <property type="match status" value="1"/>
</dbReference>
<dbReference type="InterPro" id="IPR036034">
    <property type="entry name" value="PDZ_sf"/>
</dbReference>
<keyword evidence="8" id="KW-1185">Reference proteome</keyword>
<keyword evidence="3 5" id="KW-0378">Hydrolase</keyword>
<keyword evidence="2 5" id="KW-0645">Protease</keyword>
<dbReference type="CDD" id="cd07560">
    <property type="entry name" value="Peptidase_S41_CPP"/>
    <property type="match status" value="1"/>
</dbReference>
<dbReference type="SUPFAM" id="SSF52096">
    <property type="entry name" value="ClpP/crotonase"/>
    <property type="match status" value="1"/>
</dbReference>
<dbReference type="Gene3D" id="3.30.750.44">
    <property type="match status" value="1"/>
</dbReference>